<keyword evidence="3" id="KW-1185">Reference proteome</keyword>
<dbReference type="PANTHER" id="PTHR43157:SF31">
    <property type="entry name" value="PHOSPHATIDYLINOSITOL-GLYCAN BIOSYNTHESIS CLASS F PROTEIN"/>
    <property type="match status" value="1"/>
</dbReference>
<sequence>MGFVYSQLFVQLPYPTGSYAGKTIVVTGSNTGLGKEAARHYARLGASRIILAVRSIDKGNVAKADIESTTSCGEKTIEVWQLDMGSYASVKDFAAKLQSKLGRVDIFNANAGLAKTKYNLVEDNEEMITVNVISTFLLAALVLPKLKETANRFNVQPTLAITSSGAHAFAKFPQKDAAEGQIFNTINDPNASQKVFGEQYPLSKLLEIFAVRSIGEKDLGVTVNCLSPGFCESELARDADGIAFPMMKFFLARTTEKGSRTVVHAGSCGSETHGKYLSDCKVAEPAAIVTGPEGRKLQERLWDELTQKLEAIQPGVTANFRS</sequence>
<dbReference type="SUPFAM" id="SSF51735">
    <property type="entry name" value="NAD(P)-binding Rossmann-fold domains"/>
    <property type="match status" value="1"/>
</dbReference>
<protein>
    <recommendedName>
        <fullName evidence="4">Short-chain dehydrogenase/reductase</fullName>
    </recommendedName>
</protein>
<organism evidence="2 3">
    <name type="scientific">Zasmidium cellare</name>
    <name type="common">Wine cellar mold</name>
    <name type="synonym">Racodium cellare</name>
    <dbReference type="NCBI Taxonomy" id="395010"/>
    <lineage>
        <taxon>Eukaryota</taxon>
        <taxon>Fungi</taxon>
        <taxon>Dikarya</taxon>
        <taxon>Ascomycota</taxon>
        <taxon>Pezizomycotina</taxon>
        <taxon>Dothideomycetes</taxon>
        <taxon>Dothideomycetidae</taxon>
        <taxon>Mycosphaerellales</taxon>
        <taxon>Mycosphaerellaceae</taxon>
        <taxon>Zasmidium</taxon>
    </lineage>
</organism>
<dbReference type="PANTHER" id="PTHR43157">
    <property type="entry name" value="PHOSPHATIDYLINOSITOL-GLYCAN BIOSYNTHESIS CLASS F PROTEIN-RELATED"/>
    <property type="match status" value="1"/>
</dbReference>
<accession>A0ABR0EYP3</accession>
<dbReference type="InterPro" id="IPR036291">
    <property type="entry name" value="NAD(P)-bd_dom_sf"/>
</dbReference>
<dbReference type="Proteomes" id="UP001305779">
    <property type="component" value="Unassembled WGS sequence"/>
</dbReference>
<dbReference type="EMBL" id="JAXOVC010000002">
    <property type="protein sequence ID" value="KAK4506211.1"/>
    <property type="molecule type" value="Genomic_DNA"/>
</dbReference>
<evidence type="ECO:0000256" key="1">
    <source>
        <dbReference type="ARBA" id="ARBA00023002"/>
    </source>
</evidence>
<name>A0ABR0EYP3_ZASCE</name>
<evidence type="ECO:0000313" key="3">
    <source>
        <dbReference type="Proteomes" id="UP001305779"/>
    </source>
</evidence>
<reference evidence="2 3" key="1">
    <citation type="journal article" date="2023" name="G3 (Bethesda)">
        <title>A chromosome-level genome assembly of Zasmidium syzygii isolated from banana leaves.</title>
        <authorList>
            <person name="van Westerhoven A.C."/>
            <person name="Mehrabi R."/>
            <person name="Talebi R."/>
            <person name="Steentjes M.B.F."/>
            <person name="Corcolon B."/>
            <person name="Chong P.A."/>
            <person name="Kema G.H.J."/>
            <person name="Seidl M.F."/>
        </authorList>
    </citation>
    <scope>NUCLEOTIDE SEQUENCE [LARGE SCALE GENOMIC DNA]</scope>
    <source>
        <strain evidence="2 3">P124</strain>
    </source>
</reference>
<gene>
    <name evidence="2" type="ORF">PRZ48_004176</name>
</gene>
<evidence type="ECO:0000313" key="2">
    <source>
        <dbReference type="EMBL" id="KAK4506211.1"/>
    </source>
</evidence>
<keyword evidence="1" id="KW-0560">Oxidoreductase</keyword>
<evidence type="ECO:0008006" key="4">
    <source>
        <dbReference type="Google" id="ProtNLM"/>
    </source>
</evidence>
<comment type="caution">
    <text evidence="2">The sequence shown here is derived from an EMBL/GenBank/DDBJ whole genome shotgun (WGS) entry which is preliminary data.</text>
</comment>
<dbReference type="PRINTS" id="PR00081">
    <property type="entry name" value="GDHRDH"/>
</dbReference>
<proteinExistence type="predicted"/>
<dbReference type="InterPro" id="IPR002347">
    <property type="entry name" value="SDR_fam"/>
</dbReference>
<dbReference type="Pfam" id="PF00106">
    <property type="entry name" value="adh_short"/>
    <property type="match status" value="1"/>
</dbReference>
<dbReference type="Gene3D" id="3.40.50.720">
    <property type="entry name" value="NAD(P)-binding Rossmann-like Domain"/>
    <property type="match status" value="1"/>
</dbReference>